<protein>
    <submittedName>
        <fullName evidence="1">Uncharacterized protein</fullName>
    </submittedName>
</protein>
<dbReference type="Proteomes" id="UP000245876">
    <property type="component" value="Unassembled WGS sequence"/>
</dbReference>
<keyword evidence="2" id="KW-1185">Reference proteome</keyword>
<proteinExistence type="predicted"/>
<reference evidence="1 2" key="1">
    <citation type="journal article" date="2018" name="Int. J. Syst. Evol. Microbiol.">
        <title>Bifidobacterium callitrichidarum sp. nov. from the faeces of the emperor tamarin (Saguinus imperator).</title>
        <authorList>
            <person name="Modesto M."/>
            <person name="Michelini S."/>
            <person name="Sansosti M.C."/>
            <person name="De Filippo C."/>
            <person name="Cavalieri D."/>
            <person name="Qvirist L."/>
            <person name="Andlid T."/>
            <person name="Spiezio C."/>
            <person name="Sandri C."/>
            <person name="Pascarelli S."/>
            <person name="Sgorbati B."/>
            <person name="Mattarelli P."/>
        </authorList>
    </citation>
    <scope>NUCLEOTIDE SEQUENCE [LARGE SCALE GENOMIC DNA]</scope>
    <source>
        <strain evidence="1 2">TRI 5</strain>
    </source>
</reference>
<name>A0A2U2NCB6_9BIFI</name>
<comment type="caution">
    <text evidence="1">The sequence shown here is derived from an EMBL/GenBank/DDBJ whole genome shotgun (WGS) entry which is preliminary data.</text>
</comment>
<evidence type="ECO:0000313" key="2">
    <source>
        <dbReference type="Proteomes" id="UP000245876"/>
    </source>
</evidence>
<sequence>MTTMGTNLGVSDLAKRINTAILSQMGIHRASNRELARLTGRSEKYIRDRINLDKEWAFGDVEIICNAWQLPIDQFINGAITGVTLTDEDRKLLLMAKLRKSNMALAANNDPFKMQEMEGGEGR</sequence>
<dbReference type="AlphaFoldDB" id="A0A2U2NCB6"/>
<gene>
    <name evidence="1" type="ORF">DF196_01870</name>
</gene>
<organism evidence="1 2">
    <name type="scientific">Bifidobacterium callitrichidarum</name>
    <dbReference type="NCBI Taxonomy" id="2052941"/>
    <lineage>
        <taxon>Bacteria</taxon>
        <taxon>Bacillati</taxon>
        <taxon>Actinomycetota</taxon>
        <taxon>Actinomycetes</taxon>
        <taxon>Bifidobacteriales</taxon>
        <taxon>Bifidobacteriaceae</taxon>
        <taxon>Bifidobacterium</taxon>
    </lineage>
</organism>
<dbReference type="EMBL" id="QFFM01000003">
    <property type="protein sequence ID" value="PWG66674.1"/>
    <property type="molecule type" value="Genomic_DNA"/>
</dbReference>
<accession>A0A2U2NCB6</accession>
<evidence type="ECO:0000313" key="1">
    <source>
        <dbReference type="EMBL" id="PWG66674.1"/>
    </source>
</evidence>